<dbReference type="Proteomes" id="UP001280581">
    <property type="component" value="Unassembled WGS sequence"/>
</dbReference>
<dbReference type="AlphaFoldDB" id="A0AAN6LRY4"/>
<sequence>MDAINEEHCNFISTVERMPAGEARDNFYTHFLEDLTVIDKIIHCGLPSIHSLEKGPDEADCSAPPLPLPLSSSASARKELMEIFFKNYMALTVYVDEDRSNLSTLLYEDFLGCGVIAGEVQLPALHLRYPYSRRTCFYRWEENIIASLAPVLSPAFKTKSEFKLTINLEMVLIQGLIRFEQEAAVTFIKTINYFVNKAKFPVDLFLVFEAEKHPEQLFPPLDITEDLTSLNGDHLRRKIGRYAERITQDLRKTRIFKDVHHNPWTNEVTHTCGRIRRIVTEAQINLANLEDSLPRNTKACREARKIEFAPYMPKA</sequence>
<accession>A0AAN6LRY4</accession>
<name>A0AAN6LRY4_9PLEO</name>
<keyword evidence="2" id="KW-1185">Reference proteome</keyword>
<protein>
    <submittedName>
        <fullName evidence="1">Uncharacterized protein</fullName>
    </submittedName>
</protein>
<gene>
    <name evidence="1" type="ORF">GRF29_154g346660</name>
</gene>
<evidence type="ECO:0000313" key="1">
    <source>
        <dbReference type="EMBL" id="KAK3202679.1"/>
    </source>
</evidence>
<proteinExistence type="predicted"/>
<organism evidence="1 2">
    <name type="scientific">Pseudopithomyces chartarum</name>
    <dbReference type="NCBI Taxonomy" id="1892770"/>
    <lineage>
        <taxon>Eukaryota</taxon>
        <taxon>Fungi</taxon>
        <taxon>Dikarya</taxon>
        <taxon>Ascomycota</taxon>
        <taxon>Pezizomycotina</taxon>
        <taxon>Dothideomycetes</taxon>
        <taxon>Pleosporomycetidae</taxon>
        <taxon>Pleosporales</taxon>
        <taxon>Massarineae</taxon>
        <taxon>Didymosphaeriaceae</taxon>
        <taxon>Pseudopithomyces</taxon>
    </lineage>
</organism>
<comment type="caution">
    <text evidence="1">The sequence shown here is derived from an EMBL/GenBank/DDBJ whole genome shotgun (WGS) entry which is preliminary data.</text>
</comment>
<evidence type="ECO:0000313" key="2">
    <source>
        <dbReference type="Proteomes" id="UP001280581"/>
    </source>
</evidence>
<reference evidence="1 2" key="1">
    <citation type="submission" date="2021-02" db="EMBL/GenBank/DDBJ databases">
        <title>Genome assembly of Pseudopithomyces chartarum.</title>
        <authorList>
            <person name="Jauregui R."/>
            <person name="Singh J."/>
            <person name="Voisey C."/>
        </authorList>
    </citation>
    <scope>NUCLEOTIDE SEQUENCE [LARGE SCALE GENOMIC DNA]</scope>
    <source>
        <strain evidence="1 2">AGR01</strain>
    </source>
</reference>
<dbReference type="EMBL" id="WVTA01000013">
    <property type="protein sequence ID" value="KAK3202679.1"/>
    <property type="molecule type" value="Genomic_DNA"/>
</dbReference>